<dbReference type="GO" id="GO:0000160">
    <property type="term" value="P:phosphorelay signal transduction system"/>
    <property type="evidence" value="ECO:0007669"/>
    <property type="project" value="UniProtKB-KW"/>
</dbReference>
<keyword evidence="9" id="KW-0902">Two-component regulatory system</keyword>
<evidence type="ECO:0000259" key="13">
    <source>
        <dbReference type="PROSITE" id="PS50885"/>
    </source>
</evidence>
<dbReference type="GO" id="GO:0005886">
    <property type="term" value="C:plasma membrane"/>
    <property type="evidence" value="ECO:0007669"/>
    <property type="project" value="TreeGrafter"/>
</dbReference>
<dbReference type="EC" id="2.7.13.3" evidence="3"/>
<name>A0A5C6QMJ4_9GAMM</name>
<keyword evidence="15" id="KW-1185">Reference proteome</keyword>
<keyword evidence="6 11" id="KW-0812">Transmembrane</keyword>
<evidence type="ECO:0000256" key="6">
    <source>
        <dbReference type="ARBA" id="ARBA00022692"/>
    </source>
</evidence>
<dbReference type="Pfam" id="PF02518">
    <property type="entry name" value="HATPase_c"/>
    <property type="match status" value="1"/>
</dbReference>
<keyword evidence="5" id="KW-0808">Transferase</keyword>
<dbReference type="InterPro" id="IPR004358">
    <property type="entry name" value="Sig_transdc_His_kin-like_C"/>
</dbReference>
<dbReference type="SMART" id="SM00387">
    <property type="entry name" value="HATPase_c"/>
    <property type="match status" value="1"/>
</dbReference>
<keyword evidence="7" id="KW-0418">Kinase</keyword>
<dbReference type="InterPro" id="IPR036890">
    <property type="entry name" value="HATPase_C_sf"/>
</dbReference>
<comment type="catalytic activity">
    <reaction evidence="1">
        <text>ATP + protein L-histidine = ADP + protein N-phospho-L-histidine.</text>
        <dbReference type="EC" id="2.7.13.3"/>
    </reaction>
</comment>
<comment type="caution">
    <text evidence="14">The sequence shown here is derived from an EMBL/GenBank/DDBJ whole genome shotgun (WGS) entry which is preliminary data.</text>
</comment>
<dbReference type="InterPro" id="IPR003594">
    <property type="entry name" value="HATPase_dom"/>
</dbReference>
<evidence type="ECO:0000259" key="12">
    <source>
        <dbReference type="PROSITE" id="PS50109"/>
    </source>
</evidence>
<keyword evidence="10 11" id="KW-0472">Membrane</keyword>
<feature type="domain" description="HAMP" evidence="13">
    <location>
        <begin position="216"/>
        <end position="267"/>
    </location>
</feature>
<dbReference type="PANTHER" id="PTHR45436">
    <property type="entry name" value="SENSOR HISTIDINE KINASE YKOH"/>
    <property type="match status" value="1"/>
</dbReference>
<protein>
    <recommendedName>
        <fullName evidence="3">histidine kinase</fullName>
        <ecNumber evidence="3">2.7.13.3</ecNumber>
    </recommendedName>
</protein>
<feature type="domain" description="Histidine kinase" evidence="12">
    <location>
        <begin position="275"/>
        <end position="470"/>
    </location>
</feature>
<reference evidence="14 15" key="1">
    <citation type="submission" date="2019-07" db="EMBL/GenBank/DDBJ databases">
        <title>Genomes of sea-ice associated Colwellia species.</title>
        <authorList>
            <person name="Bowman J.P."/>
        </authorList>
    </citation>
    <scope>NUCLEOTIDE SEQUENCE [LARGE SCALE GENOMIC DNA]</scope>
    <source>
        <strain evidence="14 15">ACAM 459</strain>
    </source>
</reference>
<evidence type="ECO:0000256" key="4">
    <source>
        <dbReference type="ARBA" id="ARBA00022553"/>
    </source>
</evidence>
<keyword evidence="8 11" id="KW-1133">Transmembrane helix</keyword>
<evidence type="ECO:0000256" key="8">
    <source>
        <dbReference type="ARBA" id="ARBA00022989"/>
    </source>
</evidence>
<sequence length="471" mass="52581">MKFFIKSFFNAFLNSLKLRLMVSLLAMVVIILPTIAFIIMNSFEKHMVRSIENELSAYSYSILAVAEVEQANLVMPEALIENQFNVSDSGLYAFISGPVKHEVKATSDAILENDILWSSQSLLTINIPDTQLSGEIATLTTGDKTFSSFEINGSPHFIYSYAVSFTEGRVNFPLTVHIIRDKQVFSQLISDFKQQLWFGLAILMVIILLLQLVWLMWTLKPLSTLEQEVKAIEQGRAEKLTSLYPKELSQLTTQLNQLLATEQKQRQRYRNALSDLAHSLKTPLAVMQAQRGISAVNQEQINRINSTIDHQLKRAQSAGHSSWLLGIEVKPVVDKLLNTLAKIYQGEHKELTLNFTGNITFKGDEADLLELLGNLLDNAYKAAKSTIILTINQQDEALIMCIEDDGVGIKEQQITQILERGVRADTYEAGHGVGLAIVRDLVASYQGKLHIGNSTTLGGAQFTLSFTNKSK</sequence>
<organism evidence="14 15">
    <name type="scientific">Colwellia demingiae</name>
    <dbReference type="NCBI Taxonomy" id="89401"/>
    <lineage>
        <taxon>Bacteria</taxon>
        <taxon>Pseudomonadati</taxon>
        <taxon>Pseudomonadota</taxon>
        <taxon>Gammaproteobacteria</taxon>
        <taxon>Alteromonadales</taxon>
        <taxon>Colwelliaceae</taxon>
        <taxon>Colwellia</taxon>
    </lineage>
</organism>
<gene>
    <name evidence="14" type="ORF">ESZ36_06560</name>
</gene>
<dbReference type="Gene3D" id="3.30.565.10">
    <property type="entry name" value="Histidine kinase-like ATPase, C-terminal domain"/>
    <property type="match status" value="1"/>
</dbReference>
<dbReference type="PROSITE" id="PS50885">
    <property type="entry name" value="HAMP"/>
    <property type="match status" value="1"/>
</dbReference>
<dbReference type="PANTHER" id="PTHR45436:SF4">
    <property type="entry name" value="SENSOR PROTEIN PHOQ"/>
    <property type="match status" value="1"/>
</dbReference>
<dbReference type="GO" id="GO:0005524">
    <property type="term" value="F:ATP binding"/>
    <property type="evidence" value="ECO:0007669"/>
    <property type="project" value="UniProtKB-KW"/>
</dbReference>
<evidence type="ECO:0000256" key="10">
    <source>
        <dbReference type="ARBA" id="ARBA00023136"/>
    </source>
</evidence>
<keyword evidence="4" id="KW-0597">Phosphoprotein</keyword>
<dbReference type="PROSITE" id="PS50109">
    <property type="entry name" value="HIS_KIN"/>
    <property type="match status" value="1"/>
</dbReference>
<evidence type="ECO:0000256" key="11">
    <source>
        <dbReference type="SAM" id="Phobius"/>
    </source>
</evidence>
<dbReference type="OrthoDB" id="9809567at2"/>
<feature type="transmembrane region" description="Helical" evidence="11">
    <location>
        <begin position="196"/>
        <end position="217"/>
    </location>
</feature>
<dbReference type="Gene3D" id="1.10.287.130">
    <property type="match status" value="1"/>
</dbReference>
<evidence type="ECO:0000313" key="14">
    <source>
        <dbReference type="EMBL" id="TWX69918.1"/>
    </source>
</evidence>
<dbReference type="EMBL" id="VOLT01000003">
    <property type="protein sequence ID" value="TWX69918.1"/>
    <property type="molecule type" value="Genomic_DNA"/>
</dbReference>
<evidence type="ECO:0000256" key="3">
    <source>
        <dbReference type="ARBA" id="ARBA00012438"/>
    </source>
</evidence>
<dbReference type="Proteomes" id="UP000321822">
    <property type="component" value="Unassembled WGS sequence"/>
</dbReference>
<dbReference type="InterPro" id="IPR003660">
    <property type="entry name" value="HAMP_dom"/>
</dbReference>
<proteinExistence type="predicted"/>
<accession>A0A5C6QMJ4</accession>
<dbReference type="PRINTS" id="PR00344">
    <property type="entry name" value="BCTRLSENSOR"/>
</dbReference>
<feature type="transmembrane region" description="Helical" evidence="11">
    <location>
        <begin position="20"/>
        <end position="40"/>
    </location>
</feature>
<dbReference type="InterPro" id="IPR005467">
    <property type="entry name" value="His_kinase_dom"/>
</dbReference>
<evidence type="ECO:0000256" key="5">
    <source>
        <dbReference type="ARBA" id="ARBA00022679"/>
    </source>
</evidence>
<evidence type="ECO:0000256" key="1">
    <source>
        <dbReference type="ARBA" id="ARBA00000085"/>
    </source>
</evidence>
<dbReference type="SUPFAM" id="SSF55874">
    <property type="entry name" value="ATPase domain of HSP90 chaperone/DNA topoisomerase II/histidine kinase"/>
    <property type="match status" value="1"/>
</dbReference>
<comment type="subcellular location">
    <subcellularLocation>
        <location evidence="2">Membrane</location>
    </subcellularLocation>
</comment>
<evidence type="ECO:0000256" key="9">
    <source>
        <dbReference type="ARBA" id="ARBA00023012"/>
    </source>
</evidence>
<evidence type="ECO:0000256" key="7">
    <source>
        <dbReference type="ARBA" id="ARBA00022777"/>
    </source>
</evidence>
<evidence type="ECO:0000256" key="2">
    <source>
        <dbReference type="ARBA" id="ARBA00004370"/>
    </source>
</evidence>
<dbReference type="AlphaFoldDB" id="A0A5C6QMJ4"/>
<evidence type="ECO:0000313" key="15">
    <source>
        <dbReference type="Proteomes" id="UP000321822"/>
    </source>
</evidence>
<dbReference type="InterPro" id="IPR050428">
    <property type="entry name" value="TCS_sensor_his_kinase"/>
</dbReference>
<dbReference type="GO" id="GO:0004673">
    <property type="term" value="F:protein histidine kinase activity"/>
    <property type="evidence" value="ECO:0007669"/>
    <property type="project" value="UniProtKB-EC"/>
</dbReference>